<dbReference type="PANTHER" id="PTHR47370">
    <property type="entry name" value="ACYL-COA N-ACYLTRANSFERASES (NAT) SUPERFAMILY PROTEIN"/>
    <property type="match status" value="1"/>
</dbReference>
<dbReference type="InterPro" id="IPR000182">
    <property type="entry name" value="GNAT_dom"/>
</dbReference>
<dbReference type="Gene3D" id="3.40.630.30">
    <property type="match status" value="1"/>
</dbReference>
<dbReference type="InterPro" id="IPR016181">
    <property type="entry name" value="Acyl_CoA_acyltransferase"/>
</dbReference>
<dbReference type="PANTHER" id="PTHR47370:SF6">
    <property type="entry name" value="N-ACETYLTRANSFERASE HLS1-RELATED"/>
    <property type="match status" value="1"/>
</dbReference>
<keyword evidence="4" id="KW-1185">Reference proteome</keyword>
<proteinExistence type="predicted"/>
<dbReference type="SUPFAM" id="SSF55729">
    <property type="entry name" value="Acyl-CoA N-acyltransferases (Nat)"/>
    <property type="match status" value="1"/>
</dbReference>
<evidence type="ECO:0000313" key="3">
    <source>
        <dbReference type="EMBL" id="RZC55061.1"/>
    </source>
</evidence>
<feature type="region of interest" description="Disordered" evidence="1">
    <location>
        <begin position="368"/>
        <end position="394"/>
    </location>
</feature>
<dbReference type="Gramene" id="RZC55061">
    <property type="protein sequence ID" value="RZC55061"/>
    <property type="gene ID" value="C5167_013913"/>
</dbReference>
<feature type="domain" description="N-acetyltransferase" evidence="2">
    <location>
        <begin position="4"/>
        <end position="174"/>
    </location>
</feature>
<evidence type="ECO:0000313" key="4">
    <source>
        <dbReference type="Proteomes" id="UP000316621"/>
    </source>
</evidence>
<dbReference type="GO" id="GO:0016747">
    <property type="term" value="F:acyltransferase activity, transferring groups other than amino-acyl groups"/>
    <property type="evidence" value="ECO:0007669"/>
    <property type="project" value="InterPro"/>
</dbReference>
<protein>
    <recommendedName>
        <fullName evidence="2">N-acetyltransferase domain-containing protein</fullName>
    </recommendedName>
</protein>
<dbReference type="Pfam" id="PF00583">
    <property type="entry name" value="Acetyltransf_1"/>
    <property type="match status" value="1"/>
</dbReference>
<evidence type="ECO:0000259" key="2">
    <source>
        <dbReference type="PROSITE" id="PS51186"/>
    </source>
</evidence>
<dbReference type="Proteomes" id="UP000316621">
    <property type="component" value="Chromosome 3"/>
</dbReference>
<reference evidence="3 4" key="1">
    <citation type="journal article" date="2018" name="Science">
        <title>The opium poppy genome and morphinan production.</title>
        <authorList>
            <person name="Guo L."/>
            <person name="Winzer T."/>
            <person name="Yang X."/>
            <person name="Li Y."/>
            <person name="Ning Z."/>
            <person name="He Z."/>
            <person name="Teodor R."/>
            <person name="Lu Y."/>
            <person name="Bowser T.A."/>
            <person name="Graham I.A."/>
            <person name="Ye K."/>
        </authorList>
    </citation>
    <scope>NUCLEOTIDE SEQUENCE [LARGE SCALE GENOMIC DNA]</scope>
    <source>
        <strain evidence="4">cv. HN1</strain>
        <tissue evidence="3">Leaves</tissue>
    </source>
</reference>
<organism evidence="3 4">
    <name type="scientific">Papaver somniferum</name>
    <name type="common">Opium poppy</name>
    <dbReference type="NCBI Taxonomy" id="3469"/>
    <lineage>
        <taxon>Eukaryota</taxon>
        <taxon>Viridiplantae</taxon>
        <taxon>Streptophyta</taxon>
        <taxon>Embryophyta</taxon>
        <taxon>Tracheophyta</taxon>
        <taxon>Spermatophyta</taxon>
        <taxon>Magnoliopsida</taxon>
        <taxon>Ranunculales</taxon>
        <taxon>Papaveraceae</taxon>
        <taxon>Papaveroideae</taxon>
        <taxon>Papaver</taxon>
    </lineage>
</organism>
<dbReference type="PROSITE" id="PS51186">
    <property type="entry name" value="GNAT"/>
    <property type="match status" value="1"/>
</dbReference>
<feature type="compositionally biased region" description="Acidic residues" evidence="1">
    <location>
        <begin position="371"/>
        <end position="384"/>
    </location>
</feature>
<dbReference type="OMA" id="AKYAYMA"/>
<dbReference type="AlphaFoldDB" id="A0A4Y7J546"/>
<accession>A0A4Y7J546</accession>
<dbReference type="EMBL" id="CM010717">
    <property type="protein sequence ID" value="RZC55061.1"/>
    <property type="molecule type" value="Genomic_DNA"/>
</dbReference>
<sequence>MKEIVVRDYNEKKDKEAVEELERQCEFGSSGKPSLLTDLMGDSVCRVRNSPACIMLVAEYKEGDTTEIVGVVRGCIKNVSRGKRAAGDDFPIYVKAAYILGLRVSPCYRRLGLGTKLVSALEAWFKKNGVEYSYMTTDANQASINLFTLKCDYVKFRTPTVLVQPVHAHKKHINSVITVIQLSPQLSELIYRRVFSESEFFPKDIDVILCNKLSLGTYIAFPKKSLAMWDSQSGNLPKKFAMLSVWNTKQVFKLQVKGVSVLTHACCVGSRMLDEWMPWLRIPSVPDLFSPFGVYSLYGLHMEGKGASRLMKNLCAFIHNIARNDVGCCAIVAEVGRRDPVREAVPHWKRFSWDEDLWYMKKLTTEKHNGEEEDDDENENENGGDLDWSRCNFC</sequence>
<dbReference type="CDD" id="cd04301">
    <property type="entry name" value="NAT_SF"/>
    <property type="match status" value="1"/>
</dbReference>
<gene>
    <name evidence="3" type="ORF">C5167_013913</name>
</gene>
<name>A0A4Y7J546_PAPSO</name>
<evidence type="ECO:0000256" key="1">
    <source>
        <dbReference type="SAM" id="MobiDB-lite"/>
    </source>
</evidence>
<dbReference type="InterPro" id="IPR052810">
    <property type="entry name" value="Plant_NAT"/>
</dbReference>